<dbReference type="Proteomes" id="UP000196158">
    <property type="component" value="Unassembled WGS sequence"/>
</dbReference>
<dbReference type="AlphaFoldDB" id="A0A1X7R7H7"/>
<dbReference type="EMBL" id="FXLY01000008">
    <property type="protein sequence ID" value="SMN21617.1"/>
    <property type="molecule type" value="Genomic_DNA"/>
</dbReference>
<evidence type="ECO:0000313" key="1">
    <source>
        <dbReference type="EMBL" id="SMN21617.1"/>
    </source>
</evidence>
<name>A0A1X7R7H7_9SACH</name>
<protein>
    <submittedName>
        <fullName evidence="1">Similar to Saccharomyces cerevisiae YEL072W RMD6 Protein required for sporulation</fullName>
    </submittedName>
</protein>
<sequence length="219" mass="25234">MTSPQRSILAIPVNLLKKCPQRTIMDLMEIVNNGYDKQVVKYGIVQTPRIHEVNTFFGDLGLDIDDCIMYIMVDNVNDVMEGLISTGNVDGYEWYDIKETLPFKFSTDNVKSTLAYRPLPQDKYPNSYEITGFTSFGKGCGLKTFEITLSDFKRRFNNCKKLIIKVIVEHELVSYYEKKLGFVELDRVLQKKSELQSSGFEESFMVSRDFHVSSMVRTI</sequence>
<organism evidence="1 2">
    <name type="scientific">Maudiozyma saulgeensis</name>
    <dbReference type="NCBI Taxonomy" id="1789683"/>
    <lineage>
        <taxon>Eukaryota</taxon>
        <taxon>Fungi</taxon>
        <taxon>Dikarya</taxon>
        <taxon>Ascomycota</taxon>
        <taxon>Saccharomycotina</taxon>
        <taxon>Saccharomycetes</taxon>
        <taxon>Saccharomycetales</taxon>
        <taxon>Saccharomycetaceae</taxon>
        <taxon>Maudiozyma</taxon>
    </lineage>
</organism>
<gene>
    <name evidence="1" type="ORF">KASA_0K02948G</name>
</gene>
<accession>A0A1X7R7H7</accession>
<reference evidence="1 2" key="1">
    <citation type="submission" date="2017-04" db="EMBL/GenBank/DDBJ databases">
        <authorList>
            <person name="Afonso C.L."/>
            <person name="Miller P.J."/>
            <person name="Scott M.A."/>
            <person name="Spackman E."/>
            <person name="Goraichik I."/>
            <person name="Dimitrov K.M."/>
            <person name="Suarez D.L."/>
            <person name="Swayne D.E."/>
        </authorList>
    </citation>
    <scope>NUCLEOTIDE SEQUENCE [LARGE SCALE GENOMIC DNA]</scope>
</reference>
<keyword evidence="2" id="KW-1185">Reference proteome</keyword>
<proteinExistence type="predicted"/>
<evidence type="ECO:0000313" key="2">
    <source>
        <dbReference type="Proteomes" id="UP000196158"/>
    </source>
</evidence>
<dbReference type="OrthoDB" id="4062597at2759"/>